<dbReference type="Gene3D" id="1.10.3720.10">
    <property type="entry name" value="MetI-like"/>
    <property type="match status" value="1"/>
</dbReference>
<dbReference type="PANTHER" id="PTHR30151">
    <property type="entry name" value="ALKANE SULFONATE ABC TRANSPORTER-RELATED, MEMBRANE SUBUNIT"/>
    <property type="match status" value="1"/>
</dbReference>
<keyword evidence="10" id="KW-1185">Reference proteome</keyword>
<feature type="transmembrane region" description="Helical" evidence="7">
    <location>
        <begin position="130"/>
        <end position="149"/>
    </location>
</feature>
<evidence type="ECO:0000259" key="8">
    <source>
        <dbReference type="PROSITE" id="PS50928"/>
    </source>
</evidence>
<dbReference type="PROSITE" id="PS50928">
    <property type="entry name" value="ABC_TM1"/>
    <property type="match status" value="1"/>
</dbReference>
<feature type="transmembrane region" description="Helical" evidence="7">
    <location>
        <begin position="106"/>
        <end position="124"/>
    </location>
</feature>
<evidence type="ECO:0000256" key="2">
    <source>
        <dbReference type="ARBA" id="ARBA00022448"/>
    </source>
</evidence>
<accession>A0ABW2RJP5</accession>
<keyword evidence="2 7" id="KW-0813">Transport</keyword>
<dbReference type="EMBL" id="JBHTBW010000020">
    <property type="protein sequence ID" value="MFC7441150.1"/>
    <property type="molecule type" value="Genomic_DNA"/>
</dbReference>
<evidence type="ECO:0000256" key="5">
    <source>
        <dbReference type="ARBA" id="ARBA00022989"/>
    </source>
</evidence>
<gene>
    <name evidence="9" type="ORF">ACFQNG_08275</name>
</gene>
<evidence type="ECO:0000313" key="10">
    <source>
        <dbReference type="Proteomes" id="UP001596500"/>
    </source>
</evidence>
<evidence type="ECO:0000313" key="9">
    <source>
        <dbReference type="EMBL" id="MFC7441150.1"/>
    </source>
</evidence>
<keyword evidence="3" id="KW-1003">Cell membrane</keyword>
<dbReference type="CDD" id="cd06261">
    <property type="entry name" value="TM_PBP2"/>
    <property type="match status" value="1"/>
</dbReference>
<sequence>MNILILLRRAGKALIPWSVPVLLILVWQSLSHIGWISNQTLPEPLAIVKAAIQLSASGELPHHIGNSMHRALLGLLIGGSIGLALGLVNGLFTLAEKFLDTTVQMLRNIPHLALIPLAILWFGIGEEAKLFLISLGVFFPIYLNTFHGIRSVEADLVEMGKSYGLGQRELFWHIILPGSLPSILVGLRYALGIMWLTLIVAETIASDTGIGYMAMNAREFMQMDVVVLSILIYALLGKLADTLAKGLEKACLRWRISRTTLH</sequence>
<dbReference type="InterPro" id="IPR000515">
    <property type="entry name" value="MetI-like"/>
</dbReference>
<feature type="transmembrane region" description="Helical" evidence="7">
    <location>
        <begin position="170"/>
        <end position="200"/>
    </location>
</feature>
<feature type="transmembrane region" description="Helical" evidence="7">
    <location>
        <begin position="220"/>
        <end position="240"/>
    </location>
</feature>
<organism evidence="9 10">
    <name type="scientific">Laceyella putida</name>
    <dbReference type="NCBI Taxonomy" id="110101"/>
    <lineage>
        <taxon>Bacteria</taxon>
        <taxon>Bacillati</taxon>
        <taxon>Bacillota</taxon>
        <taxon>Bacilli</taxon>
        <taxon>Bacillales</taxon>
        <taxon>Thermoactinomycetaceae</taxon>
        <taxon>Laceyella</taxon>
    </lineage>
</organism>
<dbReference type="RefSeq" id="WP_379864441.1">
    <property type="nucleotide sequence ID" value="NZ_JBHTBW010000020.1"/>
</dbReference>
<feature type="transmembrane region" description="Helical" evidence="7">
    <location>
        <begin position="12"/>
        <end position="30"/>
    </location>
</feature>
<evidence type="ECO:0000256" key="7">
    <source>
        <dbReference type="RuleBase" id="RU363032"/>
    </source>
</evidence>
<feature type="domain" description="ABC transmembrane type-1" evidence="8">
    <location>
        <begin position="64"/>
        <end position="244"/>
    </location>
</feature>
<protein>
    <submittedName>
        <fullName evidence="9">ABC transporter permease subunit</fullName>
    </submittedName>
</protein>
<name>A0ABW2RJP5_9BACL</name>
<feature type="transmembrane region" description="Helical" evidence="7">
    <location>
        <begin position="71"/>
        <end position="94"/>
    </location>
</feature>
<dbReference type="InterPro" id="IPR035906">
    <property type="entry name" value="MetI-like_sf"/>
</dbReference>
<keyword evidence="5 7" id="KW-1133">Transmembrane helix</keyword>
<reference evidence="10" key="1">
    <citation type="journal article" date="2019" name="Int. J. Syst. Evol. Microbiol.">
        <title>The Global Catalogue of Microorganisms (GCM) 10K type strain sequencing project: providing services to taxonomists for standard genome sequencing and annotation.</title>
        <authorList>
            <consortium name="The Broad Institute Genomics Platform"/>
            <consortium name="The Broad Institute Genome Sequencing Center for Infectious Disease"/>
            <person name="Wu L."/>
            <person name="Ma J."/>
        </authorList>
    </citation>
    <scope>NUCLEOTIDE SEQUENCE [LARGE SCALE GENOMIC DNA]</scope>
    <source>
        <strain evidence="10">CGMCC 1.12942</strain>
    </source>
</reference>
<comment type="subcellular location">
    <subcellularLocation>
        <location evidence="1 7">Cell membrane</location>
        <topology evidence="1 7">Multi-pass membrane protein</topology>
    </subcellularLocation>
</comment>
<evidence type="ECO:0000256" key="6">
    <source>
        <dbReference type="ARBA" id="ARBA00023136"/>
    </source>
</evidence>
<comment type="caution">
    <text evidence="9">The sequence shown here is derived from an EMBL/GenBank/DDBJ whole genome shotgun (WGS) entry which is preliminary data.</text>
</comment>
<keyword evidence="6 7" id="KW-0472">Membrane</keyword>
<dbReference type="PANTHER" id="PTHR30151:SF38">
    <property type="entry name" value="ALIPHATIC SULFONATES TRANSPORT PERMEASE PROTEIN SSUC-RELATED"/>
    <property type="match status" value="1"/>
</dbReference>
<proteinExistence type="inferred from homology"/>
<dbReference type="SUPFAM" id="SSF161098">
    <property type="entry name" value="MetI-like"/>
    <property type="match status" value="1"/>
</dbReference>
<evidence type="ECO:0000256" key="4">
    <source>
        <dbReference type="ARBA" id="ARBA00022692"/>
    </source>
</evidence>
<dbReference type="Pfam" id="PF00528">
    <property type="entry name" value="BPD_transp_1"/>
    <property type="match status" value="1"/>
</dbReference>
<dbReference type="Proteomes" id="UP001596500">
    <property type="component" value="Unassembled WGS sequence"/>
</dbReference>
<evidence type="ECO:0000256" key="3">
    <source>
        <dbReference type="ARBA" id="ARBA00022475"/>
    </source>
</evidence>
<keyword evidence="4 7" id="KW-0812">Transmembrane</keyword>
<comment type="similarity">
    <text evidence="7">Belongs to the binding-protein-dependent transport system permease family.</text>
</comment>
<evidence type="ECO:0000256" key="1">
    <source>
        <dbReference type="ARBA" id="ARBA00004651"/>
    </source>
</evidence>